<keyword evidence="4 8" id="KW-0479">Metal-binding</keyword>
<dbReference type="PROSITE" id="PS00086">
    <property type="entry name" value="CYTOCHROME_P450"/>
    <property type="match status" value="1"/>
</dbReference>
<comment type="similarity">
    <text evidence="2 8">Belongs to the cytochrome P450 family.</text>
</comment>
<dbReference type="InterPro" id="IPR002397">
    <property type="entry name" value="Cyt_P450_B"/>
</dbReference>
<keyword evidence="7 8" id="KW-0503">Monooxygenase</keyword>
<dbReference type="InterPro" id="IPR036396">
    <property type="entry name" value="Cyt_P450_sf"/>
</dbReference>
<evidence type="ECO:0000256" key="3">
    <source>
        <dbReference type="ARBA" id="ARBA00022617"/>
    </source>
</evidence>
<sequence length="403" mass="45243">MMEQAVEFDPFSEQHFNDPYGTYRQLRDHAPVYYSEKYDFYALSRHEDVAAAFKDFETFSSSRGVTLEEIQSGQHAHQPSIIWMDPPEHRRMRSLVNKVFTPRAIQKQQDVIRDRITHHLEAADPDNFDVVADFSALFPVEVITTMLGVPEPRRQDVRVWLETALHRPAGRSTMDKAGLQAMMDTGTLYYEIIQQRRAEPADDMISALCAVEVERDDGTTTRLDDIEIAGFCTLLGAAGAETVAKLLGTAAVVFGRHPEQWQQLRADRSKIPAAVEELLRYEGPVQYDCRYTLKDVDRHGVTIPAGSAVLLIGAAANRDERAFTDAEKFDINRDRTEAQNLAFGYGIHSCLGAALARSESAIALEYLLDFMPHYVVDVDNLQRVAMTSVNGYSNVPVRVVGGN</sequence>
<evidence type="ECO:0000256" key="4">
    <source>
        <dbReference type="ARBA" id="ARBA00022723"/>
    </source>
</evidence>
<comment type="cofactor">
    <cofactor evidence="1">
        <name>heme</name>
        <dbReference type="ChEBI" id="CHEBI:30413"/>
    </cofactor>
</comment>
<keyword evidence="3 8" id="KW-0349">Heme</keyword>
<evidence type="ECO:0000313" key="9">
    <source>
        <dbReference type="EMBL" id="CAJ1586750.1"/>
    </source>
</evidence>
<evidence type="ECO:0000256" key="7">
    <source>
        <dbReference type="ARBA" id="ARBA00023033"/>
    </source>
</evidence>
<evidence type="ECO:0000256" key="8">
    <source>
        <dbReference type="RuleBase" id="RU000461"/>
    </source>
</evidence>
<gene>
    <name evidence="9" type="ORF">MU0050_004436</name>
</gene>
<accession>A0ABM9MJJ8</accession>
<evidence type="ECO:0000256" key="6">
    <source>
        <dbReference type="ARBA" id="ARBA00023004"/>
    </source>
</evidence>
<keyword evidence="10" id="KW-1185">Reference proteome</keyword>
<dbReference type="PANTHER" id="PTHR46696">
    <property type="entry name" value="P450, PUTATIVE (EUROFUNG)-RELATED"/>
    <property type="match status" value="1"/>
</dbReference>
<dbReference type="SUPFAM" id="SSF48264">
    <property type="entry name" value="Cytochrome P450"/>
    <property type="match status" value="1"/>
</dbReference>
<evidence type="ECO:0000256" key="5">
    <source>
        <dbReference type="ARBA" id="ARBA00023002"/>
    </source>
</evidence>
<dbReference type="Proteomes" id="UP001190466">
    <property type="component" value="Chromosome"/>
</dbReference>
<proteinExistence type="inferred from homology"/>
<reference evidence="9 10" key="1">
    <citation type="submission" date="2023-08" db="EMBL/GenBank/DDBJ databases">
        <authorList>
            <person name="Folkvardsen B D."/>
            <person name="Norman A."/>
        </authorList>
    </citation>
    <scope>NUCLEOTIDE SEQUENCE [LARGE SCALE GENOMIC DNA]</scope>
    <source>
        <strain evidence="9 10">Mu0050</strain>
    </source>
</reference>
<name>A0ABM9MJJ8_9MYCO</name>
<evidence type="ECO:0000313" key="10">
    <source>
        <dbReference type="Proteomes" id="UP001190466"/>
    </source>
</evidence>
<dbReference type="PANTHER" id="PTHR46696:SF4">
    <property type="entry name" value="BIOTIN BIOSYNTHESIS CYTOCHROME P450"/>
    <property type="match status" value="1"/>
</dbReference>
<evidence type="ECO:0000256" key="2">
    <source>
        <dbReference type="ARBA" id="ARBA00010617"/>
    </source>
</evidence>
<dbReference type="InterPro" id="IPR017972">
    <property type="entry name" value="Cyt_P450_CS"/>
</dbReference>
<dbReference type="PRINTS" id="PR00359">
    <property type="entry name" value="BP450"/>
</dbReference>
<dbReference type="InterPro" id="IPR001128">
    <property type="entry name" value="Cyt_P450"/>
</dbReference>
<dbReference type="Pfam" id="PF00067">
    <property type="entry name" value="p450"/>
    <property type="match status" value="1"/>
</dbReference>
<dbReference type="EMBL" id="OY726395">
    <property type="protein sequence ID" value="CAJ1586750.1"/>
    <property type="molecule type" value="Genomic_DNA"/>
</dbReference>
<evidence type="ECO:0000256" key="1">
    <source>
        <dbReference type="ARBA" id="ARBA00001971"/>
    </source>
</evidence>
<keyword evidence="5 8" id="KW-0560">Oxidoreductase</keyword>
<organism evidence="9 10">
    <name type="scientific">[Mycobacterium] wendilense</name>
    <dbReference type="NCBI Taxonomy" id="3064284"/>
    <lineage>
        <taxon>Bacteria</taxon>
        <taxon>Bacillati</taxon>
        <taxon>Actinomycetota</taxon>
        <taxon>Actinomycetes</taxon>
        <taxon>Mycobacteriales</taxon>
        <taxon>Mycobacteriaceae</taxon>
        <taxon>Mycolicibacter</taxon>
    </lineage>
</organism>
<protein>
    <submittedName>
        <fullName evidence="9">Cytochrome P450</fullName>
    </submittedName>
</protein>
<dbReference type="Gene3D" id="1.10.630.10">
    <property type="entry name" value="Cytochrome P450"/>
    <property type="match status" value="1"/>
</dbReference>
<keyword evidence="6 8" id="KW-0408">Iron</keyword>